<dbReference type="PROSITE" id="PS00211">
    <property type="entry name" value="ABC_TRANSPORTER_1"/>
    <property type="match status" value="2"/>
</dbReference>
<keyword evidence="4" id="KW-1003">Cell membrane</keyword>
<proteinExistence type="inferred from homology"/>
<dbReference type="InterPro" id="IPR017871">
    <property type="entry name" value="ABC_transporter-like_CS"/>
</dbReference>
<evidence type="ECO:0000313" key="12">
    <source>
        <dbReference type="Proteomes" id="UP000245712"/>
    </source>
</evidence>
<reference evidence="11 12" key="1">
    <citation type="submission" date="2018-05" db="EMBL/GenBank/DDBJ databases">
        <title>Genomic Encyclopedia of Type Strains, Phase IV (KMG-V): Genome sequencing to study the core and pangenomes of soil and plant-associated prokaryotes.</title>
        <authorList>
            <person name="Whitman W."/>
        </authorList>
    </citation>
    <scope>NUCLEOTIDE SEQUENCE [LARGE SCALE GENOMIC DNA]</scope>
    <source>
        <strain evidence="11 12">SCZa-39</strain>
    </source>
</reference>
<protein>
    <submittedName>
        <fullName evidence="11">Peptide/nickel transport system ATP-binding protein</fullName>
    </submittedName>
</protein>
<evidence type="ECO:0000256" key="6">
    <source>
        <dbReference type="ARBA" id="ARBA00022741"/>
    </source>
</evidence>
<dbReference type="SMART" id="SM00382">
    <property type="entry name" value="AAA"/>
    <property type="match status" value="2"/>
</dbReference>
<dbReference type="InterPro" id="IPR003439">
    <property type="entry name" value="ABC_transporter-like_ATP-bd"/>
</dbReference>
<keyword evidence="5" id="KW-0997">Cell inner membrane</keyword>
<name>A0ABX5KJ94_9BURK</name>
<accession>A0ABX5KJ94</accession>
<keyword evidence="7 11" id="KW-0067">ATP-binding</keyword>
<dbReference type="PROSITE" id="PS50893">
    <property type="entry name" value="ABC_TRANSPORTER_2"/>
    <property type="match status" value="2"/>
</dbReference>
<dbReference type="PANTHER" id="PTHR43297">
    <property type="entry name" value="OLIGOPEPTIDE TRANSPORT ATP-BINDING PROTEIN APPD"/>
    <property type="match status" value="1"/>
</dbReference>
<gene>
    <name evidence="11" type="ORF">C7402_110103</name>
</gene>
<feature type="domain" description="ABC transporter" evidence="10">
    <location>
        <begin position="306"/>
        <end position="552"/>
    </location>
</feature>
<dbReference type="NCBIfam" id="NF008453">
    <property type="entry name" value="PRK11308.1"/>
    <property type="match status" value="2"/>
</dbReference>
<comment type="subcellular location">
    <subcellularLocation>
        <location evidence="1">Cell inner membrane</location>
        <topology evidence="1">Peripheral membrane protein</topology>
    </subcellularLocation>
</comment>
<feature type="domain" description="ABC transporter" evidence="10">
    <location>
        <begin position="6"/>
        <end position="254"/>
    </location>
</feature>
<evidence type="ECO:0000256" key="8">
    <source>
        <dbReference type="ARBA" id="ARBA00023136"/>
    </source>
</evidence>
<sequence>MPLLDIEQLEVDFVGPRGAEPAVRGVTLSLEAGEIVALVGESGSGKSVTAAAINGLLPRGVTRVRGSIAFDGRPLVGIGEAQLERLRGTGVATIFQNPLSALDPTMRIGDQLAVTARLRRPLTRAQALARATKALAEVGIDDPARTLRAWPHQLSGGMRQRVMIALATLNHPRLLIADEPTTALDAVLQKDILRLLKRLNQEHGVAILIITHDFGVVAELSQRVAVMRAGRIVEQGRTADVLAAPKHAYTRSLIDAVPEIGLRALDPSPSRRLGAAGAGGQKRSAAGTNTSAPANAAPVLLEARRVRRTFVTARSWLPSRARRFDAVVDARLEVRRGEIFGLIGASGSGKSTLARVVAHLIPASEGTVRFDGADLAKLDGSALKAFRRRFQFVFQDSASSLNPRRTLLEQLADPALRLGVARDREHARELAQEALERVGLEARHLNRYPHAFSGGQRQRIGIARALVVKPEFIVLDEPTSALDVSIQAQILNLLLALRESLGLTYLFIGHSLPVIEFLCDRVAVMERGRIIETLDAANLRANARHPSTLRLLDAVLPVRVAAPASRALLTELSS</sequence>
<dbReference type="NCBIfam" id="NF007739">
    <property type="entry name" value="PRK10419.1"/>
    <property type="match status" value="2"/>
</dbReference>
<comment type="caution">
    <text evidence="11">The sequence shown here is derived from an EMBL/GenBank/DDBJ whole genome shotgun (WGS) entry which is preliminary data.</text>
</comment>
<comment type="similarity">
    <text evidence="2">Belongs to the ABC transporter superfamily.</text>
</comment>
<dbReference type="Proteomes" id="UP000245712">
    <property type="component" value="Unassembled WGS sequence"/>
</dbReference>
<evidence type="ECO:0000256" key="7">
    <source>
        <dbReference type="ARBA" id="ARBA00022840"/>
    </source>
</evidence>
<organism evidence="11 12">
    <name type="scientific">Paraburkholderia unamae</name>
    <dbReference type="NCBI Taxonomy" id="219649"/>
    <lineage>
        <taxon>Bacteria</taxon>
        <taxon>Pseudomonadati</taxon>
        <taxon>Pseudomonadota</taxon>
        <taxon>Betaproteobacteria</taxon>
        <taxon>Burkholderiales</taxon>
        <taxon>Burkholderiaceae</taxon>
        <taxon>Paraburkholderia</taxon>
    </lineage>
</organism>
<evidence type="ECO:0000256" key="3">
    <source>
        <dbReference type="ARBA" id="ARBA00022448"/>
    </source>
</evidence>
<keyword evidence="6" id="KW-0547">Nucleotide-binding</keyword>
<evidence type="ECO:0000256" key="2">
    <source>
        <dbReference type="ARBA" id="ARBA00005417"/>
    </source>
</evidence>
<dbReference type="PANTHER" id="PTHR43297:SF2">
    <property type="entry name" value="DIPEPTIDE TRANSPORT ATP-BINDING PROTEIN DPPD"/>
    <property type="match status" value="1"/>
</dbReference>
<keyword evidence="12" id="KW-1185">Reference proteome</keyword>
<evidence type="ECO:0000256" key="1">
    <source>
        <dbReference type="ARBA" id="ARBA00004417"/>
    </source>
</evidence>
<evidence type="ECO:0000256" key="4">
    <source>
        <dbReference type="ARBA" id="ARBA00022475"/>
    </source>
</evidence>
<keyword evidence="3" id="KW-0813">Transport</keyword>
<evidence type="ECO:0000256" key="9">
    <source>
        <dbReference type="SAM" id="MobiDB-lite"/>
    </source>
</evidence>
<dbReference type="InterPro" id="IPR013563">
    <property type="entry name" value="Oligopep_ABC_C"/>
</dbReference>
<dbReference type="SUPFAM" id="SSF52540">
    <property type="entry name" value="P-loop containing nucleoside triphosphate hydrolases"/>
    <property type="match status" value="2"/>
</dbReference>
<dbReference type="CDD" id="cd03257">
    <property type="entry name" value="ABC_NikE_OppD_transporters"/>
    <property type="match status" value="2"/>
</dbReference>
<dbReference type="Pfam" id="PF08352">
    <property type="entry name" value="oligo_HPY"/>
    <property type="match status" value="1"/>
</dbReference>
<dbReference type="InterPro" id="IPR003593">
    <property type="entry name" value="AAA+_ATPase"/>
</dbReference>
<keyword evidence="8" id="KW-0472">Membrane</keyword>
<dbReference type="Pfam" id="PF00005">
    <property type="entry name" value="ABC_tran"/>
    <property type="match status" value="2"/>
</dbReference>
<evidence type="ECO:0000313" key="11">
    <source>
        <dbReference type="EMBL" id="PVX81699.1"/>
    </source>
</evidence>
<dbReference type="Gene3D" id="3.40.50.300">
    <property type="entry name" value="P-loop containing nucleotide triphosphate hydrolases"/>
    <property type="match status" value="2"/>
</dbReference>
<dbReference type="GO" id="GO:0005524">
    <property type="term" value="F:ATP binding"/>
    <property type="evidence" value="ECO:0007669"/>
    <property type="project" value="UniProtKB-KW"/>
</dbReference>
<dbReference type="EMBL" id="QEOB01000010">
    <property type="protein sequence ID" value="PVX81699.1"/>
    <property type="molecule type" value="Genomic_DNA"/>
</dbReference>
<dbReference type="InterPro" id="IPR027417">
    <property type="entry name" value="P-loop_NTPase"/>
</dbReference>
<dbReference type="RefSeq" id="WP_116612002.1">
    <property type="nucleotide sequence ID" value="NZ_QEOB01000010.1"/>
</dbReference>
<feature type="region of interest" description="Disordered" evidence="9">
    <location>
        <begin position="271"/>
        <end position="292"/>
    </location>
</feature>
<evidence type="ECO:0000259" key="10">
    <source>
        <dbReference type="PROSITE" id="PS50893"/>
    </source>
</evidence>
<evidence type="ECO:0000256" key="5">
    <source>
        <dbReference type="ARBA" id="ARBA00022519"/>
    </source>
</evidence>
<dbReference type="InterPro" id="IPR050388">
    <property type="entry name" value="ABC_Ni/Peptide_Import"/>
</dbReference>